<dbReference type="Gene3D" id="6.10.250.3260">
    <property type="match status" value="1"/>
</dbReference>
<dbReference type="InterPro" id="IPR001147">
    <property type="entry name" value="Ribosomal_eL21"/>
</dbReference>
<comment type="caution">
    <text evidence="4">The sequence shown here is derived from an EMBL/GenBank/DDBJ whole genome shotgun (WGS) entry which is preliminary data.</text>
</comment>
<dbReference type="PANTHER" id="PTHR20981">
    <property type="entry name" value="60S RIBOSOMAL PROTEIN L21"/>
    <property type="match status" value="1"/>
</dbReference>
<dbReference type="InterPro" id="IPR008991">
    <property type="entry name" value="Translation_prot_SH3-like_sf"/>
</dbReference>
<accession>A0A813JLB6</accession>
<evidence type="ECO:0000256" key="2">
    <source>
        <dbReference type="ARBA" id="ARBA00022980"/>
    </source>
</evidence>
<evidence type="ECO:0000313" key="5">
    <source>
        <dbReference type="Proteomes" id="UP000626109"/>
    </source>
</evidence>
<dbReference type="GO" id="GO:1990904">
    <property type="term" value="C:ribonucleoprotein complex"/>
    <property type="evidence" value="ECO:0007669"/>
    <property type="project" value="UniProtKB-KW"/>
</dbReference>
<gene>
    <name evidence="4" type="ORF">PGLA2088_LOCUS20701</name>
</gene>
<dbReference type="Pfam" id="PF01157">
    <property type="entry name" value="Ribosomal_L21e"/>
    <property type="match status" value="1"/>
</dbReference>
<proteinExistence type="inferred from homology"/>
<dbReference type="SUPFAM" id="SSF50104">
    <property type="entry name" value="Translation proteins SH3-like domain"/>
    <property type="match status" value="1"/>
</dbReference>
<keyword evidence="2" id="KW-0689">Ribosomal protein</keyword>
<dbReference type="InterPro" id="IPR036948">
    <property type="entry name" value="Ribosomal_eL21_sf"/>
</dbReference>
<evidence type="ECO:0008006" key="6">
    <source>
        <dbReference type="Google" id="ProtNLM"/>
    </source>
</evidence>
<dbReference type="Gene3D" id="2.30.30.70">
    <property type="entry name" value="Ribosomal protein L21"/>
    <property type="match status" value="1"/>
</dbReference>
<dbReference type="GO" id="GO:0005840">
    <property type="term" value="C:ribosome"/>
    <property type="evidence" value="ECO:0007669"/>
    <property type="project" value="UniProtKB-KW"/>
</dbReference>
<evidence type="ECO:0000256" key="1">
    <source>
        <dbReference type="ARBA" id="ARBA00008427"/>
    </source>
</evidence>
<dbReference type="EMBL" id="CAJNNW010025672">
    <property type="protein sequence ID" value="CAE8678252.1"/>
    <property type="molecule type" value="Genomic_DNA"/>
</dbReference>
<name>A0A813JLB6_POLGL</name>
<sequence>TKGLPGLPRYLTTFKRNSSVQKGLPYYYYHGRAGIVFNPNRNAPGVEKTKILGKRQLRKRIPVRIEHVRKSRCAESFLRRVKENDQKKRDAGLQGKSIVCKRVPQGPQGDDVKVLAPLPIAENYF</sequence>
<reference evidence="4" key="1">
    <citation type="submission" date="2021-02" db="EMBL/GenBank/DDBJ databases">
        <authorList>
            <person name="Dougan E. K."/>
            <person name="Rhodes N."/>
            <person name="Thang M."/>
            <person name="Chan C."/>
        </authorList>
    </citation>
    <scope>NUCLEOTIDE SEQUENCE</scope>
</reference>
<dbReference type="AlphaFoldDB" id="A0A813JLB6"/>
<dbReference type="Proteomes" id="UP000626109">
    <property type="component" value="Unassembled WGS sequence"/>
</dbReference>
<evidence type="ECO:0000256" key="3">
    <source>
        <dbReference type="ARBA" id="ARBA00023274"/>
    </source>
</evidence>
<dbReference type="GO" id="GO:0006412">
    <property type="term" value="P:translation"/>
    <property type="evidence" value="ECO:0007669"/>
    <property type="project" value="InterPro"/>
</dbReference>
<feature type="non-terminal residue" evidence="4">
    <location>
        <position position="1"/>
    </location>
</feature>
<comment type="similarity">
    <text evidence="1">Belongs to the eukaryotic ribosomal protein eL21 family.</text>
</comment>
<organism evidence="4 5">
    <name type="scientific">Polarella glacialis</name>
    <name type="common">Dinoflagellate</name>
    <dbReference type="NCBI Taxonomy" id="89957"/>
    <lineage>
        <taxon>Eukaryota</taxon>
        <taxon>Sar</taxon>
        <taxon>Alveolata</taxon>
        <taxon>Dinophyceae</taxon>
        <taxon>Suessiales</taxon>
        <taxon>Suessiaceae</taxon>
        <taxon>Polarella</taxon>
    </lineage>
</organism>
<dbReference type="GO" id="GO:0003735">
    <property type="term" value="F:structural constituent of ribosome"/>
    <property type="evidence" value="ECO:0007669"/>
    <property type="project" value="InterPro"/>
</dbReference>
<evidence type="ECO:0000313" key="4">
    <source>
        <dbReference type="EMBL" id="CAE8678252.1"/>
    </source>
</evidence>
<keyword evidence="3" id="KW-0687">Ribonucleoprotein</keyword>
<protein>
    <recommendedName>
        <fullName evidence="6">60S ribosomal protein L21</fullName>
    </recommendedName>
</protein>